<protein>
    <submittedName>
        <fullName evidence="1">RHS repeat protein</fullName>
    </submittedName>
</protein>
<evidence type="ECO:0000313" key="1">
    <source>
        <dbReference type="EMBL" id="MBJ2255305.1"/>
    </source>
</evidence>
<dbReference type="AlphaFoldDB" id="A0A8I1FQQ0"/>
<proteinExistence type="predicted"/>
<accession>A0A8I1FQQ0</accession>
<dbReference type="Gene3D" id="2.180.10.10">
    <property type="entry name" value="RHS repeat-associated core"/>
    <property type="match status" value="1"/>
</dbReference>
<comment type="caution">
    <text evidence="1">The sequence shown here is derived from an EMBL/GenBank/DDBJ whole genome shotgun (WGS) entry which is preliminary data.</text>
</comment>
<organism evidence="1 2">
    <name type="scientific">Pseudomonas psychrophila</name>
    <dbReference type="NCBI Taxonomy" id="122355"/>
    <lineage>
        <taxon>Bacteria</taxon>
        <taxon>Pseudomonadati</taxon>
        <taxon>Pseudomonadota</taxon>
        <taxon>Gammaproteobacteria</taxon>
        <taxon>Pseudomonadales</taxon>
        <taxon>Pseudomonadaceae</taxon>
        <taxon>Pseudomonas</taxon>
    </lineage>
</organism>
<dbReference type="PANTHER" id="PTHR32305:SF15">
    <property type="entry name" value="PROTEIN RHSA-RELATED"/>
    <property type="match status" value="1"/>
</dbReference>
<gene>
    <name evidence="1" type="ORF">JFT45_02065</name>
</gene>
<evidence type="ECO:0000313" key="2">
    <source>
        <dbReference type="Proteomes" id="UP000658390"/>
    </source>
</evidence>
<dbReference type="RefSeq" id="WP_198820983.1">
    <property type="nucleotide sequence ID" value="NZ_JAEKCZ010000002.1"/>
</dbReference>
<dbReference type="InterPro" id="IPR050708">
    <property type="entry name" value="T6SS_VgrG/RHS"/>
</dbReference>
<name>A0A8I1FQQ0_9PSED</name>
<dbReference type="EMBL" id="JAEKCZ010000002">
    <property type="protein sequence ID" value="MBJ2255305.1"/>
    <property type="molecule type" value="Genomic_DNA"/>
</dbReference>
<dbReference type="NCBIfam" id="TIGR03696">
    <property type="entry name" value="Rhs_assc_core"/>
    <property type="match status" value="1"/>
</dbReference>
<sequence length="935" mass="105880">MNAFLHHRTPVLLAVDGRNAAVRTVIYHRTEEDQASSSRITSQRFDARGFVVEQWDPRLSSLAATNASVMANQQTRFSLSGRELRSDSVDAGWRVSLFNAATQAVTLWDGRETRIRSDYDDQLRPVALFETVSDGASERCVERFTYAANTTEDAQRNRCSRVLRHDDPAGSLWHETFAVTGQPGIETRRFCLSLTTPDWPNTSLDTQSYSTRWRYDALGAVMAHTDAVGHVRTFSVDIAGRPRASQLDGLDLLKRCEYNAFDQVEVEQAGNDVLTITRYSPATGWLQRLQANTLAGHLLQDLHYQYDPVGNVEQIEDLAQPVQWFAQQRVEALSTYRYDTLYQLVEATGRESINQMIGPDLPGLETFGMPDDSRWRNYTQTYTYDSGNNLTQLKHDAGAGHTYLRQMVVDAHSNRSLLKKENPADFTTRFDANGNHLALAPGQLMHWNARNQLHQVTQVVRAQPDGQDNDLETYLYDGEGQRVRKVRRAKTGGGEQISQTLYLPGLEVRESTSGERLHVMTTQAGRNNVQVLHWEAGRPDEIDQDQWRYSLGDHLGSSTLELDQAGELISQETYYPYGGTSWWAARNAVQAKYKTLRYSGKERDATGLYYYGARFYAPWLQRWINPDPAGTLDGLNLYRMLRNNPLRFIDEEGNQPKEVTDAYNHMVNHGEAWEDLRSRGEPFSAVRALSGEKLMNLRQDLELSPAESQFVQGFQDELFDIVHFSNKDFRDSEGSLTLLSSKQLTKNKISFNRNNTDILDLDSFATNDFVFFSLEAGVTGRKEKSRFGEHRFRAPMGSLKERHPYTHMELMDLAQVDQRPGSDKPGWVAHEDKDTFFRSAESNEILSSVFVGKDMIEGLALRIVGELQHFGSDTKDSAFTLQASGQVSEVMNSLFRPQIVVPHRLTIPKTHLSYKGPAPKAASSGLSYNPPNFYI</sequence>
<reference evidence="1" key="1">
    <citation type="submission" date="2020-12" db="EMBL/GenBank/DDBJ databases">
        <title>Antibiotic resistance and phylogeny of Pseudomonas spp. isolated over three decades from chicken meat in the Norwegian food chain.</title>
        <authorList>
            <person name="Moen B."/>
        </authorList>
    </citation>
    <scope>NUCLEOTIDE SEQUENCE</scope>
    <source>
        <strain evidence="1">MF6762</strain>
    </source>
</reference>
<dbReference type="InterPro" id="IPR022385">
    <property type="entry name" value="Rhs_assc_core"/>
</dbReference>
<dbReference type="Proteomes" id="UP000658390">
    <property type="component" value="Unassembled WGS sequence"/>
</dbReference>
<dbReference type="PANTHER" id="PTHR32305">
    <property type="match status" value="1"/>
</dbReference>